<dbReference type="PANTHER" id="PTHR45532">
    <property type="entry name" value="WD REPEAT-CONTAINING PROTEIN 97"/>
    <property type="match status" value="1"/>
</dbReference>
<feature type="region of interest" description="Disordered" evidence="2">
    <location>
        <begin position="668"/>
        <end position="741"/>
    </location>
</feature>
<dbReference type="InterPro" id="IPR001680">
    <property type="entry name" value="WD40_rpt"/>
</dbReference>
<feature type="region of interest" description="Disordered" evidence="2">
    <location>
        <begin position="808"/>
        <end position="856"/>
    </location>
</feature>
<accession>A0ABR2IQM9</accession>
<dbReference type="SUPFAM" id="SSF69322">
    <property type="entry name" value="Tricorn protease domain 2"/>
    <property type="match status" value="1"/>
</dbReference>
<dbReference type="InterPro" id="IPR015943">
    <property type="entry name" value="WD40/YVTN_repeat-like_dom_sf"/>
</dbReference>
<organism evidence="3 4">
    <name type="scientific">Tritrichomonas musculus</name>
    <dbReference type="NCBI Taxonomy" id="1915356"/>
    <lineage>
        <taxon>Eukaryota</taxon>
        <taxon>Metamonada</taxon>
        <taxon>Parabasalia</taxon>
        <taxon>Tritrichomonadida</taxon>
        <taxon>Tritrichomonadidae</taxon>
        <taxon>Tritrichomonas</taxon>
    </lineage>
</organism>
<evidence type="ECO:0000256" key="2">
    <source>
        <dbReference type="SAM" id="MobiDB-lite"/>
    </source>
</evidence>
<gene>
    <name evidence="3" type="ORF">M9Y10_009927</name>
</gene>
<feature type="compositionally biased region" description="Basic residues" evidence="2">
    <location>
        <begin position="688"/>
        <end position="705"/>
    </location>
</feature>
<feature type="compositionally biased region" description="Basic and acidic residues" evidence="2">
    <location>
        <begin position="717"/>
        <end position="731"/>
    </location>
</feature>
<feature type="compositionally biased region" description="Polar residues" evidence="2">
    <location>
        <begin position="839"/>
        <end position="856"/>
    </location>
</feature>
<dbReference type="PROSITE" id="PS50082">
    <property type="entry name" value="WD_REPEATS_2"/>
    <property type="match status" value="1"/>
</dbReference>
<feature type="repeat" description="WD" evidence="1">
    <location>
        <begin position="524"/>
        <end position="554"/>
    </location>
</feature>
<dbReference type="PANTHER" id="PTHR45532:SF1">
    <property type="entry name" value="WD REPEAT-CONTAINING PROTEIN 97"/>
    <property type="match status" value="1"/>
</dbReference>
<feature type="compositionally biased region" description="Polar residues" evidence="2">
    <location>
        <begin position="808"/>
        <end position="826"/>
    </location>
</feature>
<dbReference type="Gene3D" id="2.130.10.10">
    <property type="entry name" value="YVTN repeat-like/Quinoprotein amine dehydrogenase"/>
    <property type="match status" value="1"/>
</dbReference>
<evidence type="ECO:0000256" key="1">
    <source>
        <dbReference type="PROSITE-ProRule" id="PRU00221"/>
    </source>
</evidence>
<protein>
    <submittedName>
        <fullName evidence="3">Uncharacterized protein</fullName>
    </submittedName>
</protein>
<reference evidence="3 4" key="1">
    <citation type="submission" date="2024-04" db="EMBL/GenBank/DDBJ databases">
        <title>Tritrichomonas musculus Genome.</title>
        <authorList>
            <person name="Alves-Ferreira E."/>
            <person name="Grigg M."/>
            <person name="Lorenzi H."/>
            <person name="Galac M."/>
        </authorList>
    </citation>
    <scope>NUCLEOTIDE SEQUENCE [LARGE SCALE GENOMIC DNA]</scope>
    <source>
        <strain evidence="3 4">EAF2021</strain>
    </source>
</reference>
<dbReference type="SUPFAM" id="SSF50998">
    <property type="entry name" value="Quinoprotein alcohol dehydrogenase-like"/>
    <property type="match status" value="1"/>
</dbReference>
<dbReference type="InterPro" id="IPR011047">
    <property type="entry name" value="Quinoprotein_ADH-like_sf"/>
</dbReference>
<comment type="caution">
    <text evidence="3">The sequence shown here is derived from an EMBL/GenBank/DDBJ whole genome shotgun (WGS) entry which is preliminary data.</text>
</comment>
<proteinExistence type="predicted"/>
<dbReference type="Proteomes" id="UP001470230">
    <property type="component" value="Unassembled WGS sequence"/>
</dbReference>
<evidence type="ECO:0000313" key="4">
    <source>
        <dbReference type="Proteomes" id="UP001470230"/>
    </source>
</evidence>
<keyword evidence="1" id="KW-0853">WD repeat</keyword>
<keyword evidence="4" id="KW-1185">Reference proteome</keyword>
<name>A0ABR2IQM9_9EUKA</name>
<sequence>MKSSRFGIEDDYQISIRAADITGVIRKSENSYIISSSNNLYDVDYQKIIRTTPNSFSTSTEIREYGLFVGFSSTNNEIFILSKHDVTQQLLPNFQTDQTIVKKLMHIPNSRLLLSIGTPTKAWRLDYFNSNISLSYVGAIKEDFDIYAYDPISESIFFKKDSSIIESFFTDKKPKHLIDDESIINFDYCSSSKRFVISKPGSLIITDRDGNHLGNIQTQISAFSILKFLNKNFIIGVDTSSNFYIFDANLLKQISIYHFPRKVDQVFFMKSEIAILSGSIIYFKKLTLQYRLWEKLKANPIEIKRCNKKMKAARIMVLCKDNTAFLFSPKTKNLISSIKLSNDSFSPLYDRGLYIGYQYDGRVIFNETNYGIDRLFSPSSKNGISVYDASTKENLVISHVEINSTAICLCEYDNQWVYCVSNIDGELVFLSMVGYNEIDRVFLSHKRVNQLLYHHRTHSIYAIFMSEINRFDFRARRVVESIGVENNEIAKIHSDFLFVGFKNGAIQPFVIHEFQTFPVKMIKDKFHSGSVTGFSFTSKFFVSCSSDCSVKYWDYSFNLICEIFLPFPILTCELLNGKRHLLVGVENAILFIPGTIAFNQEVDIFEQKIDSFDLLDDDLQVETVDSNDDEDDDEIEIEKEVKEIKTEIKETIVTNSISFVTEPLVTQTIETKEEEEPVPTPVAPVQKEKKKSSSRLKNKKKKKKINISSPPLKTPRRIQEKKEEKTERIEKSPPLSQTTKRVTKLPSVANRNPRIYQRPLTTNTLPHYQNTSNQTNWFGTINLQQRNTRPTVQTHVFDFNADEFFGKSDNSNRSNYGYGSKPSSSTSHKRYPQEKSFHISGNPSFPSTVKISSQSSTVKVRKIQNIHEFH</sequence>
<dbReference type="EMBL" id="JAPFFF010000015">
    <property type="protein sequence ID" value="KAK8866958.1"/>
    <property type="molecule type" value="Genomic_DNA"/>
</dbReference>
<evidence type="ECO:0000313" key="3">
    <source>
        <dbReference type="EMBL" id="KAK8866958.1"/>
    </source>
</evidence>